<keyword evidence="1" id="KW-0456">Lyase</keyword>
<dbReference type="STRING" id="57577.A0A2K3L3D3"/>
<dbReference type="Gene3D" id="3.10.180.10">
    <property type="entry name" value="2,3-Dihydroxybiphenyl 1,2-Dioxygenase, domain 1"/>
    <property type="match status" value="1"/>
</dbReference>
<accession>A0A2K3L3D3</accession>
<dbReference type="InterPro" id="IPR029068">
    <property type="entry name" value="Glyas_Bleomycin-R_OHBP_Dase"/>
</dbReference>
<dbReference type="GO" id="GO:0016829">
    <property type="term" value="F:lyase activity"/>
    <property type="evidence" value="ECO:0007669"/>
    <property type="project" value="UniProtKB-KW"/>
</dbReference>
<dbReference type="EMBL" id="ASHM01025458">
    <property type="protein sequence ID" value="PNX73050.1"/>
    <property type="molecule type" value="Genomic_DNA"/>
</dbReference>
<reference evidence="1 2" key="2">
    <citation type="journal article" date="2017" name="Front. Plant Sci.">
        <title>Gene Classification and Mining of Molecular Markers Useful in Red Clover (Trifolium pratense) Breeding.</title>
        <authorList>
            <person name="Istvanek J."/>
            <person name="Dluhosova J."/>
            <person name="Dluhos P."/>
            <person name="Patkova L."/>
            <person name="Nedelnik J."/>
            <person name="Repkova J."/>
        </authorList>
    </citation>
    <scope>NUCLEOTIDE SEQUENCE [LARGE SCALE GENOMIC DNA]</scope>
    <source>
        <strain evidence="2">cv. Tatra</strain>
        <tissue evidence="1">Young leaves</tissue>
    </source>
</reference>
<name>A0A2K3L3D3_TRIPR</name>
<reference evidence="1 2" key="1">
    <citation type="journal article" date="2014" name="Am. J. Bot.">
        <title>Genome assembly and annotation for red clover (Trifolium pratense; Fabaceae).</title>
        <authorList>
            <person name="Istvanek J."/>
            <person name="Jaros M."/>
            <person name="Krenek A."/>
            <person name="Repkova J."/>
        </authorList>
    </citation>
    <scope>NUCLEOTIDE SEQUENCE [LARGE SCALE GENOMIC DNA]</scope>
    <source>
        <strain evidence="2">cv. Tatra</strain>
        <tissue evidence="1">Young leaves</tissue>
    </source>
</reference>
<gene>
    <name evidence="1" type="ORF">L195_g028948</name>
</gene>
<dbReference type="SUPFAM" id="SSF54593">
    <property type="entry name" value="Glyoxalase/Bleomycin resistance protein/Dihydroxybiphenyl dioxygenase"/>
    <property type="match status" value="1"/>
</dbReference>
<protein>
    <submittedName>
        <fullName evidence="1">Lactoylglutathione lyase-like protein</fullName>
    </submittedName>
</protein>
<comment type="caution">
    <text evidence="1">The sequence shown here is derived from an EMBL/GenBank/DDBJ whole genome shotgun (WGS) entry which is preliminary data.</text>
</comment>
<evidence type="ECO:0000313" key="2">
    <source>
        <dbReference type="Proteomes" id="UP000236291"/>
    </source>
</evidence>
<sequence>MGGEEVLLNYEAQEMGCILRHSSSGKMKGIAFIKDPDGYWIEIFDRKTIGNVTEGAA</sequence>
<evidence type="ECO:0000313" key="1">
    <source>
        <dbReference type="EMBL" id="PNX73050.1"/>
    </source>
</evidence>
<dbReference type="Proteomes" id="UP000236291">
    <property type="component" value="Unassembled WGS sequence"/>
</dbReference>
<organism evidence="1 2">
    <name type="scientific">Trifolium pratense</name>
    <name type="common">Red clover</name>
    <dbReference type="NCBI Taxonomy" id="57577"/>
    <lineage>
        <taxon>Eukaryota</taxon>
        <taxon>Viridiplantae</taxon>
        <taxon>Streptophyta</taxon>
        <taxon>Embryophyta</taxon>
        <taxon>Tracheophyta</taxon>
        <taxon>Spermatophyta</taxon>
        <taxon>Magnoliopsida</taxon>
        <taxon>eudicotyledons</taxon>
        <taxon>Gunneridae</taxon>
        <taxon>Pentapetalae</taxon>
        <taxon>rosids</taxon>
        <taxon>fabids</taxon>
        <taxon>Fabales</taxon>
        <taxon>Fabaceae</taxon>
        <taxon>Papilionoideae</taxon>
        <taxon>50 kb inversion clade</taxon>
        <taxon>NPAAA clade</taxon>
        <taxon>Hologalegina</taxon>
        <taxon>IRL clade</taxon>
        <taxon>Trifolieae</taxon>
        <taxon>Trifolium</taxon>
    </lineage>
</organism>
<dbReference type="AlphaFoldDB" id="A0A2K3L3D3"/>
<proteinExistence type="predicted"/>